<gene>
    <name evidence="1" type="ORF">Zm00014a_001579</name>
</gene>
<proteinExistence type="predicted"/>
<reference evidence="1 2" key="1">
    <citation type="journal article" date="2018" name="Nat. Genet.">
        <title>Extensive intraspecific gene order and gene structural variations between Mo17 and other maize genomes.</title>
        <authorList>
            <person name="Sun S."/>
            <person name="Zhou Y."/>
            <person name="Chen J."/>
            <person name="Shi J."/>
            <person name="Zhao H."/>
            <person name="Zhao H."/>
            <person name="Song W."/>
            <person name="Zhang M."/>
            <person name="Cui Y."/>
            <person name="Dong X."/>
            <person name="Liu H."/>
            <person name="Ma X."/>
            <person name="Jiao Y."/>
            <person name="Wang B."/>
            <person name="Wei X."/>
            <person name="Stein J.C."/>
            <person name="Glaubitz J.C."/>
            <person name="Lu F."/>
            <person name="Yu G."/>
            <person name="Liang C."/>
            <person name="Fengler K."/>
            <person name="Li B."/>
            <person name="Rafalski A."/>
            <person name="Schnable P.S."/>
            <person name="Ware D.H."/>
            <person name="Buckler E.S."/>
            <person name="Lai J."/>
        </authorList>
    </citation>
    <scope>NUCLEOTIDE SEQUENCE [LARGE SCALE GENOMIC DNA]</scope>
    <source>
        <strain evidence="2">cv. Missouri 17</strain>
        <tissue evidence="1">Seedling</tissue>
    </source>
</reference>
<dbReference type="AlphaFoldDB" id="A0A3L6D9V7"/>
<organism evidence="1 2">
    <name type="scientific">Zea mays</name>
    <name type="common">Maize</name>
    <dbReference type="NCBI Taxonomy" id="4577"/>
    <lineage>
        <taxon>Eukaryota</taxon>
        <taxon>Viridiplantae</taxon>
        <taxon>Streptophyta</taxon>
        <taxon>Embryophyta</taxon>
        <taxon>Tracheophyta</taxon>
        <taxon>Spermatophyta</taxon>
        <taxon>Magnoliopsida</taxon>
        <taxon>Liliopsida</taxon>
        <taxon>Poales</taxon>
        <taxon>Poaceae</taxon>
        <taxon>PACMAD clade</taxon>
        <taxon>Panicoideae</taxon>
        <taxon>Andropogonodae</taxon>
        <taxon>Andropogoneae</taxon>
        <taxon>Tripsacinae</taxon>
        <taxon>Zea</taxon>
    </lineage>
</organism>
<dbReference type="Proteomes" id="UP000251960">
    <property type="component" value="Chromosome 9"/>
</dbReference>
<sequence length="51" mass="5823">SDFGYPNIFSDNCPDFIFRISGHLPRYLTRFQISDIRIVTCGIALNIQVST</sequence>
<evidence type="ECO:0000313" key="2">
    <source>
        <dbReference type="Proteomes" id="UP000251960"/>
    </source>
</evidence>
<evidence type="ECO:0000313" key="1">
    <source>
        <dbReference type="EMBL" id="PWZ05364.1"/>
    </source>
</evidence>
<protein>
    <submittedName>
        <fullName evidence="1">Uncharacterized protein</fullName>
    </submittedName>
</protein>
<comment type="caution">
    <text evidence="1">The sequence shown here is derived from an EMBL/GenBank/DDBJ whole genome shotgun (WGS) entry which is preliminary data.</text>
</comment>
<feature type="non-terminal residue" evidence="1">
    <location>
        <position position="1"/>
    </location>
</feature>
<name>A0A3L6D9V7_MAIZE</name>
<accession>A0A3L6D9V7</accession>
<dbReference type="EMBL" id="NCVQ01000010">
    <property type="protein sequence ID" value="PWZ05364.1"/>
    <property type="molecule type" value="Genomic_DNA"/>
</dbReference>